<dbReference type="RefSeq" id="WP_002385984.1">
    <property type="nucleotide sequence ID" value="NZ_GL454430.1"/>
</dbReference>
<dbReference type="GO" id="GO:0003677">
    <property type="term" value="F:DNA binding"/>
    <property type="evidence" value="ECO:0007669"/>
    <property type="project" value="UniProtKB-KW"/>
</dbReference>
<comment type="caution">
    <text evidence="2">The sequence shown here is derived from an EMBL/GenBank/DDBJ whole genome shotgun (WGS) entry which is preliminary data.</text>
</comment>
<dbReference type="InterPro" id="IPR010982">
    <property type="entry name" value="Lambda_DNA-bd_dom_sf"/>
</dbReference>
<dbReference type="SMART" id="SM00028">
    <property type="entry name" value="TPR"/>
    <property type="match status" value="2"/>
</dbReference>
<evidence type="ECO:0000313" key="2">
    <source>
        <dbReference type="EMBL" id="EFM83540.1"/>
    </source>
</evidence>
<dbReference type="GeneID" id="60893597"/>
<reference evidence="2 3" key="1">
    <citation type="submission" date="2010-07" db="EMBL/GenBank/DDBJ databases">
        <authorList>
            <person name="Sid Ahmed O."/>
        </authorList>
    </citation>
    <scope>NUCLEOTIDE SEQUENCE [LARGE SCALE GENOMIC DNA]</scope>
    <source>
        <strain evidence="2 3">TX4248</strain>
    </source>
</reference>
<dbReference type="InterPro" id="IPR019734">
    <property type="entry name" value="TPR_rpt"/>
</dbReference>
<dbReference type="SUPFAM" id="SSF48452">
    <property type="entry name" value="TPR-like"/>
    <property type="match status" value="1"/>
</dbReference>
<feature type="domain" description="HTH cro/C1-type" evidence="1">
    <location>
        <begin position="8"/>
        <end position="61"/>
    </location>
</feature>
<name>A0A125W878_ENTFL</name>
<dbReference type="PROSITE" id="PS50943">
    <property type="entry name" value="HTH_CROC1"/>
    <property type="match status" value="1"/>
</dbReference>
<dbReference type="AlphaFoldDB" id="A0A125W878"/>
<dbReference type="InterPro" id="IPR011990">
    <property type="entry name" value="TPR-like_helical_dom_sf"/>
</dbReference>
<dbReference type="Pfam" id="PF01381">
    <property type="entry name" value="HTH_3"/>
    <property type="match status" value="1"/>
</dbReference>
<gene>
    <name evidence="2" type="ORF">HMPREF9498_00814</name>
</gene>
<dbReference type="Gene3D" id="1.25.40.10">
    <property type="entry name" value="Tetratricopeptide repeat domain"/>
    <property type="match status" value="1"/>
</dbReference>
<dbReference type="SMART" id="SM00530">
    <property type="entry name" value="HTH_XRE"/>
    <property type="match status" value="1"/>
</dbReference>
<accession>A0A125W878</accession>
<evidence type="ECO:0000313" key="3">
    <source>
        <dbReference type="Proteomes" id="UP000004846"/>
    </source>
</evidence>
<proteinExistence type="predicted"/>
<dbReference type="Pfam" id="PF13181">
    <property type="entry name" value="TPR_8"/>
    <property type="match status" value="2"/>
</dbReference>
<sequence>MRVAGEKIKTARKKKKLSQAELAKGICTQATISNIENKNVCDSLDIFSSVCLRLDLQVEECIEGSSEKKLESLLNKVEELCFYFKHDEAYDLLKDYPDDIESSNRILETKFFYYKGITSLLGKKNNSEALFYLHRGSEISRDINIYNILSMNAIGILYELEDDIEKAKVYYDKSLQLLSEFKLDYPLEQCRIYYNTAKFYSLIKDYAKSIELSDKGIEINRTHSSIYSLDCLLYEKAFNKQMLGLDAVEDYRIAYYFTRFFENKKLLTYIEKDMQEFNISFK</sequence>
<protein>
    <submittedName>
        <fullName evidence="2">DNA-binding helix-turn-helix protein</fullName>
    </submittedName>
</protein>
<dbReference type="Proteomes" id="UP000004846">
    <property type="component" value="Unassembled WGS sequence"/>
</dbReference>
<keyword evidence="2" id="KW-0238">DNA-binding</keyword>
<dbReference type="HOGENOM" id="CLU_053304_2_0_9"/>
<dbReference type="InterPro" id="IPR001387">
    <property type="entry name" value="Cro/C1-type_HTH"/>
</dbReference>
<dbReference type="EMBL" id="AEBR01000024">
    <property type="protein sequence ID" value="EFM83540.1"/>
    <property type="molecule type" value="Genomic_DNA"/>
</dbReference>
<dbReference type="SUPFAM" id="SSF47413">
    <property type="entry name" value="lambda repressor-like DNA-binding domains"/>
    <property type="match status" value="1"/>
</dbReference>
<dbReference type="PANTHER" id="PTHR37038:SF14">
    <property type="entry name" value="TRANSCRIPTIONAL ACTIVATOR"/>
    <property type="match status" value="1"/>
</dbReference>
<dbReference type="InterPro" id="IPR053163">
    <property type="entry name" value="HTH-type_regulator_Rgg"/>
</dbReference>
<organism evidence="2 3">
    <name type="scientific">Enterococcus faecalis TX4248</name>
    <dbReference type="NCBI Taxonomy" id="749495"/>
    <lineage>
        <taxon>Bacteria</taxon>
        <taxon>Bacillati</taxon>
        <taxon>Bacillota</taxon>
        <taxon>Bacilli</taxon>
        <taxon>Lactobacillales</taxon>
        <taxon>Enterococcaceae</taxon>
        <taxon>Enterococcus</taxon>
    </lineage>
</organism>
<dbReference type="PANTHER" id="PTHR37038">
    <property type="entry name" value="TRANSCRIPTIONAL REGULATOR-RELATED"/>
    <property type="match status" value="1"/>
</dbReference>
<evidence type="ECO:0000259" key="1">
    <source>
        <dbReference type="PROSITE" id="PS50943"/>
    </source>
</evidence>